<feature type="compositionally biased region" description="Low complexity" evidence="1">
    <location>
        <begin position="89"/>
        <end position="98"/>
    </location>
</feature>
<sequence>MFAAALGIALFAVRVCADGSRDLGSVLAGNKDVSKFYNLIKKFPDVLLQLPNYSGVTMEKKCNVADCEADQMADDGRTVNESMPEEPASSRMQSSRMSRAPDRQELRRRSGWA</sequence>
<reference evidence="3" key="1">
    <citation type="journal article" date="2020" name="bioRxiv">
        <title>Whole genome comparisons of ergot fungi reveals the divergence and evolution of species within the genus Claviceps are the result of varying mechanisms driving genome evolution and host range expansion.</title>
        <authorList>
            <person name="Wyka S.A."/>
            <person name="Mondo S.J."/>
            <person name="Liu M."/>
            <person name="Dettman J."/>
            <person name="Nalam V."/>
            <person name="Broders K.D."/>
        </authorList>
    </citation>
    <scope>NUCLEOTIDE SEQUENCE</scope>
    <source>
        <strain evidence="3">CCC 489</strain>
    </source>
</reference>
<evidence type="ECO:0000256" key="1">
    <source>
        <dbReference type="SAM" id="MobiDB-lite"/>
    </source>
</evidence>
<gene>
    <name evidence="3" type="ORF">E4U42_001213</name>
</gene>
<dbReference type="OrthoDB" id="10340366at2759"/>
<evidence type="ECO:0000313" key="3">
    <source>
        <dbReference type="EMBL" id="KAG5913403.1"/>
    </source>
</evidence>
<name>A0A8K0NHG2_9HYPO</name>
<dbReference type="Proteomes" id="UP000811619">
    <property type="component" value="Unassembled WGS sequence"/>
</dbReference>
<keyword evidence="2" id="KW-0732">Signal</keyword>
<dbReference type="EMBL" id="SRPY01001341">
    <property type="protein sequence ID" value="KAG5913403.1"/>
    <property type="molecule type" value="Genomic_DNA"/>
</dbReference>
<protein>
    <submittedName>
        <fullName evidence="3">Uncharacterized protein</fullName>
    </submittedName>
</protein>
<feature type="signal peptide" evidence="2">
    <location>
        <begin position="1"/>
        <end position="17"/>
    </location>
</feature>
<comment type="caution">
    <text evidence="3">The sequence shown here is derived from an EMBL/GenBank/DDBJ whole genome shotgun (WGS) entry which is preliminary data.</text>
</comment>
<evidence type="ECO:0000256" key="2">
    <source>
        <dbReference type="SAM" id="SignalP"/>
    </source>
</evidence>
<accession>A0A8K0NHG2</accession>
<keyword evidence="4" id="KW-1185">Reference proteome</keyword>
<feature type="chain" id="PRO_5035441064" evidence="2">
    <location>
        <begin position="18"/>
        <end position="113"/>
    </location>
</feature>
<organism evidence="3 4">
    <name type="scientific">Claviceps africana</name>
    <dbReference type="NCBI Taxonomy" id="83212"/>
    <lineage>
        <taxon>Eukaryota</taxon>
        <taxon>Fungi</taxon>
        <taxon>Dikarya</taxon>
        <taxon>Ascomycota</taxon>
        <taxon>Pezizomycotina</taxon>
        <taxon>Sordariomycetes</taxon>
        <taxon>Hypocreomycetidae</taxon>
        <taxon>Hypocreales</taxon>
        <taxon>Clavicipitaceae</taxon>
        <taxon>Claviceps</taxon>
    </lineage>
</organism>
<dbReference type="AlphaFoldDB" id="A0A8K0NHG2"/>
<evidence type="ECO:0000313" key="4">
    <source>
        <dbReference type="Proteomes" id="UP000811619"/>
    </source>
</evidence>
<feature type="compositionally biased region" description="Basic and acidic residues" evidence="1">
    <location>
        <begin position="99"/>
        <end position="113"/>
    </location>
</feature>
<feature type="region of interest" description="Disordered" evidence="1">
    <location>
        <begin position="73"/>
        <end position="113"/>
    </location>
</feature>
<proteinExistence type="predicted"/>